<gene>
    <name evidence="1" type="ORF">S12H4_13379</name>
</gene>
<dbReference type="GO" id="GO:0004803">
    <property type="term" value="F:transposase activity"/>
    <property type="evidence" value="ECO:0007669"/>
    <property type="project" value="InterPro"/>
</dbReference>
<dbReference type="Gene3D" id="3.30.70.1290">
    <property type="entry name" value="Transposase IS200-like"/>
    <property type="match status" value="1"/>
</dbReference>
<evidence type="ECO:0008006" key="2">
    <source>
        <dbReference type="Google" id="ProtNLM"/>
    </source>
</evidence>
<reference evidence="1" key="1">
    <citation type="journal article" date="2014" name="Front. Microbiol.">
        <title>High frequency of phylogenetically diverse reductive dehalogenase-homologous genes in deep subseafloor sedimentary metagenomes.</title>
        <authorList>
            <person name="Kawai M."/>
            <person name="Futagami T."/>
            <person name="Toyoda A."/>
            <person name="Takaki Y."/>
            <person name="Nishi S."/>
            <person name="Hori S."/>
            <person name="Arai W."/>
            <person name="Tsubouchi T."/>
            <person name="Morono Y."/>
            <person name="Uchiyama I."/>
            <person name="Ito T."/>
            <person name="Fujiyama A."/>
            <person name="Inagaki F."/>
            <person name="Takami H."/>
        </authorList>
    </citation>
    <scope>NUCLEOTIDE SEQUENCE</scope>
    <source>
        <strain evidence="1">Expedition CK06-06</strain>
    </source>
</reference>
<sequence length="209" mass="24300">MLELSAYIHLNALRAGLVEDPIKYRWCSYRSYVRENKDDLVERDFLFAQFSQNKKVAMRQYERFVKGRMGQGHREDFYELKDQRFLGEEEFVDNVHRRLNEESPFVYDISLGQIASEVSSALHLPTDLLHSLSRNRQGPLGRAVTGYVGRKLGGYQIKTTAAHFHRDPVVISQGIRRLENKLKEEKGFVKTVIGIEQSLIRKSSRKILI</sequence>
<accession>X1SHV2</accession>
<organism evidence="1">
    <name type="scientific">marine sediment metagenome</name>
    <dbReference type="NCBI Taxonomy" id="412755"/>
    <lineage>
        <taxon>unclassified sequences</taxon>
        <taxon>metagenomes</taxon>
        <taxon>ecological metagenomes</taxon>
    </lineage>
</organism>
<dbReference type="Gene3D" id="1.10.1750.10">
    <property type="match status" value="1"/>
</dbReference>
<protein>
    <recommendedName>
        <fullName evidence="2">Chromosomal replication initiator DnaA C-terminal domain-containing protein</fullName>
    </recommendedName>
</protein>
<dbReference type="AlphaFoldDB" id="X1SHV2"/>
<dbReference type="EMBL" id="BARW01006373">
    <property type="protein sequence ID" value="GAI74955.1"/>
    <property type="molecule type" value="Genomic_DNA"/>
</dbReference>
<dbReference type="SUPFAM" id="SSF48295">
    <property type="entry name" value="TrpR-like"/>
    <property type="match status" value="1"/>
</dbReference>
<dbReference type="GO" id="GO:0006313">
    <property type="term" value="P:DNA transposition"/>
    <property type="evidence" value="ECO:0007669"/>
    <property type="project" value="InterPro"/>
</dbReference>
<comment type="caution">
    <text evidence="1">The sequence shown here is derived from an EMBL/GenBank/DDBJ whole genome shotgun (WGS) entry which is preliminary data.</text>
</comment>
<dbReference type="InterPro" id="IPR010921">
    <property type="entry name" value="Trp_repressor/repl_initiator"/>
</dbReference>
<name>X1SHV2_9ZZZZ</name>
<evidence type="ECO:0000313" key="1">
    <source>
        <dbReference type="EMBL" id="GAI74955.1"/>
    </source>
</evidence>
<dbReference type="InterPro" id="IPR036515">
    <property type="entry name" value="Transposase_17_sf"/>
</dbReference>
<proteinExistence type="predicted"/>
<dbReference type="GO" id="GO:0043565">
    <property type="term" value="F:sequence-specific DNA binding"/>
    <property type="evidence" value="ECO:0007669"/>
    <property type="project" value="InterPro"/>
</dbReference>